<feature type="region of interest" description="Disordered" evidence="1">
    <location>
        <begin position="1"/>
        <end position="76"/>
    </location>
</feature>
<gene>
    <name evidence="2" type="ORF">GCM10011374_09630</name>
</gene>
<dbReference type="AlphaFoldDB" id="A0A917LPD7"/>
<feature type="compositionally biased region" description="Acidic residues" evidence="1">
    <location>
        <begin position="24"/>
        <end position="34"/>
    </location>
</feature>
<accession>A0A917LPD7</accession>
<proteinExistence type="predicted"/>
<dbReference type="EMBL" id="BMEQ01000003">
    <property type="protein sequence ID" value="GGG49256.1"/>
    <property type="molecule type" value="Genomic_DNA"/>
</dbReference>
<keyword evidence="3" id="KW-1185">Reference proteome</keyword>
<evidence type="ECO:0000313" key="2">
    <source>
        <dbReference type="EMBL" id="GGG49256.1"/>
    </source>
</evidence>
<name>A0A917LPD7_9MICC</name>
<reference evidence="2" key="2">
    <citation type="submission" date="2020-09" db="EMBL/GenBank/DDBJ databases">
        <authorList>
            <person name="Sun Q."/>
            <person name="Zhou Y."/>
        </authorList>
    </citation>
    <scope>NUCLEOTIDE SEQUENCE</scope>
    <source>
        <strain evidence="2">CGMCC 1.12187</strain>
    </source>
</reference>
<dbReference type="RefSeq" id="WP_188534781.1">
    <property type="nucleotide sequence ID" value="NZ_BMEQ01000003.1"/>
</dbReference>
<comment type="caution">
    <text evidence="2">The sequence shown here is derived from an EMBL/GenBank/DDBJ whole genome shotgun (WGS) entry which is preliminary data.</text>
</comment>
<reference evidence="2" key="1">
    <citation type="journal article" date="2014" name="Int. J. Syst. Evol. Microbiol.">
        <title>Complete genome sequence of Corynebacterium casei LMG S-19264T (=DSM 44701T), isolated from a smear-ripened cheese.</title>
        <authorList>
            <consortium name="US DOE Joint Genome Institute (JGI-PGF)"/>
            <person name="Walter F."/>
            <person name="Albersmeier A."/>
            <person name="Kalinowski J."/>
            <person name="Ruckert C."/>
        </authorList>
    </citation>
    <scope>NUCLEOTIDE SEQUENCE</scope>
    <source>
        <strain evidence="2">CGMCC 1.12187</strain>
    </source>
</reference>
<dbReference type="Proteomes" id="UP000638848">
    <property type="component" value="Unassembled WGS sequence"/>
</dbReference>
<organism evidence="2 3">
    <name type="scientific">Kocuria dechangensis</name>
    <dbReference type="NCBI Taxonomy" id="1176249"/>
    <lineage>
        <taxon>Bacteria</taxon>
        <taxon>Bacillati</taxon>
        <taxon>Actinomycetota</taxon>
        <taxon>Actinomycetes</taxon>
        <taxon>Micrococcales</taxon>
        <taxon>Micrococcaceae</taxon>
        <taxon>Kocuria</taxon>
    </lineage>
</organism>
<evidence type="ECO:0000313" key="3">
    <source>
        <dbReference type="Proteomes" id="UP000638848"/>
    </source>
</evidence>
<feature type="compositionally biased region" description="Basic and acidic residues" evidence="1">
    <location>
        <begin position="35"/>
        <end position="44"/>
    </location>
</feature>
<feature type="compositionally biased region" description="Acidic residues" evidence="1">
    <location>
        <begin position="54"/>
        <end position="68"/>
    </location>
</feature>
<sequence>MSEAPGSSSEYDEADRLEQSIDAEGPEMDDEDDEAPAHLRDRAAESSLEANPADLEEQEQEVVLEEPEQASTLEQE</sequence>
<protein>
    <submittedName>
        <fullName evidence="2">Uncharacterized protein</fullName>
    </submittedName>
</protein>
<evidence type="ECO:0000256" key="1">
    <source>
        <dbReference type="SAM" id="MobiDB-lite"/>
    </source>
</evidence>